<reference evidence="2" key="1">
    <citation type="submission" date="2019-03" db="EMBL/GenBank/DDBJ databases">
        <title>Aquabacterium pictum sp.nov., the first bacteriochlorophyll a-containing freshwater bacterium in the genus Aquabacterium of the class Betaproteobacteria.</title>
        <authorList>
            <person name="Hirose S."/>
            <person name="Tank M."/>
            <person name="Hara E."/>
            <person name="Tamaki H."/>
            <person name="Takaichi S."/>
            <person name="Haruta S."/>
            <person name="Hanada S."/>
        </authorList>
    </citation>
    <scope>NUCLEOTIDE SEQUENCE [LARGE SCALE GENOMIC DNA]</scope>
    <source>
        <strain evidence="2">W35</strain>
    </source>
</reference>
<accession>A0A480AL58</accession>
<evidence type="ECO:0000313" key="2">
    <source>
        <dbReference type="Proteomes" id="UP000301751"/>
    </source>
</evidence>
<gene>
    <name evidence="1" type="ORF">AQPW35_08070</name>
</gene>
<evidence type="ECO:0000313" key="1">
    <source>
        <dbReference type="EMBL" id="GCL61726.1"/>
    </source>
</evidence>
<proteinExistence type="predicted"/>
<comment type="caution">
    <text evidence="1">The sequence shown here is derived from an EMBL/GenBank/DDBJ whole genome shotgun (WGS) entry which is preliminary data.</text>
</comment>
<dbReference type="Proteomes" id="UP000301751">
    <property type="component" value="Unassembled WGS sequence"/>
</dbReference>
<protein>
    <submittedName>
        <fullName evidence="1">Uncharacterized protein</fullName>
    </submittedName>
</protein>
<dbReference type="EMBL" id="BJCL01000002">
    <property type="protein sequence ID" value="GCL61726.1"/>
    <property type="molecule type" value="Genomic_DNA"/>
</dbReference>
<dbReference type="AlphaFoldDB" id="A0A480AL58"/>
<sequence>MATEGRSQPAIAMTSARRPIQAALSILRMLRLFRQADGSRGGHARLQTNAPTARLIRVDHPDPVFECVSS</sequence>
<keyword evidence="2" id="KW-1185">Reference proteome</keyword>
<name>A0A480AL58_9BURK</name>
<organism evidence="1 2">
    <name type="scientific">Pseudaquabacterium pictum</name>
    <dbReference type="NCBI Taxonomy" id="2315236"/>
    <lineage>
        <taxon>Bacteria</taxon>
        <taxon>Pseudomonadati</taxon>
        <taxon>Pseudomonadota</taxon>
        <taxon>Betaproteobacteria</taxon>
        <taxon>Burkholderiales</taxon>
        <taxon>Sphaerotilaceae</taxon>
        <taxon>Pseudaquabacterium</taxon>
    </lineage>
</organism>